<evidence type="ECO:0000256" key="1">
    <source>
        <dbReference type="SAM" id="MobiDB-lite"/>
    </source>
</evidence>
<dbReference type="InterPro" id="IPR048020">
    <property type="entry name" value="Transpos_IS3"/>
</dbReference>
<evidence type="ECO:0000313" key="3">
    <source>
        <dbReference type="EMBL" id="UOO83267.1"/>
    </source>
</evidence>
<dbReference type="Pfam" id="PF00665">
    <property type="entry name" value="rve"/>
    <property type="match status" value="1"/>
</dbReference>
<organism evidence="3 4">
    <name type="scientific">Uruburuella testudinis</name>
    <dbReference type="NCBI Taxonomy" id="1282863"/>
    <lineage>
        <taxon>Bacteria</taxon>
        <taxon>Pseudomonadati</taxon>
        <taxon>Pseudomonadota</taxon>
        <taxon>Betaproteobacteria</taxon>
        <taxon>Neisseriales</taxon>
        <taxon>Neisseriaceae</taxon>
        <taxon>Uruburuella</taxon>
    </lineage>
</organism>
<proteinExistence type="predicted"/>
<sequence length="305" mass="35532">MRRSRLPQSGERLSKKARCADEERKPNREKARIIEALKTEHPLKYLCESAELSHSSFYFSRKSNQKPDKDQADMEAVYAVYQQHKGCYGQRRIAAALSWNTKKAARLMKKMNLKALVRAKRKYHPPAMGETSENLLKRNFKAKTPDEKWLTDVTEFKCDGQKLYLSPILDLYNREIRSYHLSRRPNSEMVTTMLSQAVAQLGARKPMLHSDQGVLYRCHAYREQLAEAGITQSMSRKGNCWDNAPMESFFAILKTECFYNRTFASIEELEAEIHDYIRYYNYERLSLNLKKLSPVAYRTQFATAA</sequence>
<dbReference type="InterPro" id="IPR036397">
    <property type="entry name" value="RNaseH_sf"/>
</dbReference>
<dbReference type="InterPro" id="IPR001584">
    <property type="entry name" value="Integrase_cat-core"/>
</dbReference>
<dbReference type="PANTHER" id="PTHR46889">
    <property type="entry name" value="TRANSPOSASE INSF FOR INSERTION SEQUENCE IS3B-RELATED"/>
    <property type="match status" value="1"/>
</dbReference>
<evidence type="ECO:0000313" key="4">
    <source>
        <dbReference type="Proteomes" id="UP000829817"/>
    </source>
</evidence>
<dbReference type="Pfam" id="PF13276">
    <property type="entry name" value="HTH_21"/>
    <property type="match status" value="1"/>
</dbReference>
<dbReference type="PANTHER" id="PTHR46889:SF4">
    <property type="entry name" value="TRANSPOSASE INSO FOR INSERTION SEQUENCE ELEMENT IS911B-RELATED"/>
    <property type="match status" value="1"/>
</dbReference>
<accession>A0ABY4DW55</accession>
<dbReference type="SUPFAM" id="SSF53098">
    <property type="entry name" value="Ribonuclease H-like"/>
    <property type="match status" value="1"/>
</dbReference>
<evidence type="ECO:0000259" key="2">
    <source>
        <dbReference type="PROSITE" id="PS50994"/>
    </source>
</evidence>
<dbReference type="Proteomes" id="UP000829817">
    <property type="component" value="Chromosome"/>
</dbReference>
<dbReference type="InterPro" id="IPR050900">
    <property type="entry name" value="Transposase_IS3/IS150/IS904"/>
</dbReference>
<dbReference type="Gene3D" id="3.30.420.10">
    <property type="entry name" value="Ribonuclease H-like superfamily/Ribonuclease H"/>
    <property type="match status" value="1"/>
</dbReference>
<feature type="compositionally biased region" description="Basic and acidic residues" evidence="1">
    <location>
        <begin position="12"/>
        <end position="27"/>
    </location>
</feature>
<dbReference type="NCBIfam" id="NF033516">
    <property type="entry name" value="transpos_IS3"/>
    <property type="match status" value="1"/>
</dbReference>
<dbReference type="RefSeq" id="WP_244787768.1">
    <property type="nucleotide sequence ID" value="NZ_CP091508.1"/>
</dbReference>
<dbReference type="EMBL" id="CP091508">
    <property type="protein sequence ID" value="UOO83267.1"/>
    <property type="molecule type" value="Genomic_DNA"/>
</dbReference>
<name>A0ABY4DW55_9NEIS</name>
<feature type="region of interest" description="Disordered" evidence="1">
    <location>
        <begin position="1"/>
        <end position="27"/>
    </location>
</feature>
<reference evidence="3 4" key="1">
    <citation type="journal article" date="2022" name="Res Sq">
        <title>Evolution of multicellular longitudinally dividing oral cavity symbionts (Neisseriaceae).</title>
        <authorList>
            <person name="Nyongesa S."/>
            <person name="Weber P."/>
            <person name="Bernet E."/>
            <person name="Pullido F."/>
            <person name="Nieckarz M."/>
            <person name="Delaby M."/>
            <person name="Nieves C."/>
            <person name="Viehboeck T."/>
            <person name="Krause N."/>
            <person name="Rivera-Millot A."/>
            <person name="Nakamura A."/>
            <person name="Vischer N."/>
            <person name="VanNieuwenhze M."/>
            <person name="Brun Y."/>
            <person name="Cava F."/>
            <person name="Bulgheresi S."/>
            <person name="Veyrier F."/>
        </authorList>
    </citation>
    <scope>NUCLEOTIDE SEQUENCE [LARGE SCALE GENOMIC DNA]</scope>
    <source>
        <strain evidence="3 4">CCUG 63373m</strain>
    </source>
</reference>
<dbReference type="InterPro" id="IPR025948">
    <property type="entry name" value="HTH-like_dom"/>
</dbReference>
<dbReference type="InterPro" id="IPR012337">
    <property type="entry name" value="RNaseH-like_sf"/>
</dbReference>
<dbReference type="PROSITE" id="PS50994">
    <property type="entry name" value="INTEGRASE"/>
    <property type="match status" value="1"/>
</dbReference>
<feature type="domain" description="Integrase catalytic" evidence="2">
    <location>
        <begin position="141"/>
        <end position="302"/>
    </location>
</feature>
<gene>
    <name evidence="3" type="ORF">LVJ83_11345</name>
</gene>
<protein>
    <submittedName>
        <fullName evidence="3">IS3 family transposase</fullName>
    </submittedName>
</protein>
<dbReference type="Pfam" id="PF13333">
    <property type="entry name" value="rve_2"/>
    <property type="match status" value="1"/>
</dbReference>
<keyword evidence="4" id="KW-1185">Reference proteome</keyword>